<dbReference type="GO" id="GO:0008237">
    <property type="term" value="F:metallopeptidase activity"/>
    <property type="evidence" value="ECO:0007669"/>
    <property type="project" value="InterPro"/>
</dbReference>
<dbReference type="AlphaFoldDB" id="A0A7R7IEJ8"/>
<dbReference type="Proteomes" id="UP000595897">
    <property type="component" value="Chromosome"/>
</dbReference>
<name>A0A7R7IEJ8_9FIRM</name>
<dbReference type="Gene3D" id="3.30.2290.10">
    <property type="entry name" value="PmbA/TldD superfamily"/>
    <property type="match status" value="1"/>
</dbReference>
<reference evidence="2 3" key="1">
    <citation type="submission" date="2020-11" db="EMBL/GenBank/DDBJ databases">
        <title>Draft genome sequencing of a Lachnospiraceae strain isolated from anoxic soil subjected to BSD treatment.</title>
        <authorList>
            <person name="Uek A."/>
            <person name="Tonouchi A."/>
        </authorList>
    </citation>
    <scope>NUCLEOTIDE SEQUENCE [LARGE SCALE GENOMIC DNA]</scope>
    <source>
        <strain evidence="2 3">TB5</strain>
    </source>
</reference>
<dbReference type="InterPro" id="IPR045569">
    <property type="entry name" value="Metalloprtase-TldD/E_C"/>
</dbReference>
<dbReference type="GO" id="GO:0005829">
    <property type="term" value="C:cytosol"/>
    <property type="evidence" value="ECO:0007669"/>
    <property type="project" value="TreeGrafter"/>
</dbReference>
<protein>
    <recommendedName>
        <fullName evidence="1">Metalloprotease TldD/E C-terminal domain-containing protein</fullName>
    </recommendedName>
</protein>
<evidence type="ECO:0000259" key="1">
    <source>
        <dbReference type="Pfam" id="PF19289"/>
    </source>
</evidence>
<dbReference type="SUPFAM" id="SSF111283">
    <property type="entry name" value="Putative modulator of DNA gyrase, PmbA/TldD"/>
    <property type="match status" value="1"/>
</dbReference>
<dbReference type="InterPro" id="IPR036059">
    <property type="entry name" value="TldD/PmbA_sf"/>
</dbReference>
<dbReference type="RefSeq" id="WP_271712321.1">
    <property type="nucleotide sequence ID" value="NZ_AP024169.1"/>
</dbReference>
<dbReference type="InterPro" id="IPR047657">
    <property type="entry name" value="PmbA"/>
</dbReference>
<proteinExistence type="predicted"/>
<dbReference type="InterPro" id="IPR035068">
    <property type="entry name" value="TldD/PmbA_N"/>
</dbReference>
<evidence type="ECO:0000313" key="3">
    <source>
        <dbReference type="Proteomes" id="UP000595897"/>
    </source>
</evidence>
<dbReference type="PANTHER" id="PTHR43421:SF1">
    <property type="entry name" value="METALLOPROTEASE PMBA"/>
    <property type="match status" value="1"/>
</dbReference>
<evidence type="ECO:0000313" key="2">
    <source>
        <dbReference type="EMBL" id="BCN31178.1"/>
    </source>
</evidence>
<sequence>MANNILNKIVQILNDLDIKTYQINETREESVELFFIKKALDSRRSKDVTKYMVNVFRDFMDGDTKMRGSSSANIYNTMTEEEMTEAIKDAYFAASFVKNPFYELPSGKKEEKVFHQSSLAKETLESAATRMTKALFKEDNGKESFLNSAELFVVKVDKHIINSEGIDVSYDKYKVTGEFVVQCLAPEDVETYQDFSYDELDMESLEKKVKDTLDMTTARANATSSAKAGDYKVILSGKYVRDFLSYYASKSSANMIYPKYSDYAVGQMVQGDHIEGEALNINLVASEPYNDEGITFVNRPLLEDGVLKNLHGSLRFSRYLSIEPVGYYEDIEVKEGTVSFEEMKKGQYLHIVNFSDFQVDDLTGYFGGEIRLAFYCDGNTMIPVTGGSISGNISEASGMLTLSKELQKEKGYEGPYALSIQKVTIAQ</sequence>
<dbReference type="PANTHER" id="PTHR43421">
    <property type="entry name" value="METALLOPROTEASE PMBA"/>
    <property type="match status" value="1"/>
</dbReference>
<keyword evidence="3" id="KW-1185">Reference proteome</keyword>
<feature type="domain" description="Metalloprotease TldD/E C-terminal" evidence="1">
    <location>
        <begin position="229"/>
        <end position="426"/>
    </location>
</feature>
<gene>
    <name evidence="2" type="ORF">bsdtb5_24730</name>
</gene>
<dbReference type="KEGG" id="ahb:bsdtb5_24730"/>
<accession>A0A7R7IEJ8</accession>
<dbReference type="GO" id="GO:0006508">
    <property type="term" value="P:proteolysis"/>
    <property type="evidence" value="ECO:0007669"/>
    <property type="project" value="InterPro"/>
</dbReference>
<dbReference type="Pfam" id="PF19289">
    <property type="entry name" value="PmbA_TldD_3rd"/>
    <property type="match status" value="1"/>
</dbReference>
<organism evidence="2 3">
    <name type="scientific">Anaeromicropila herbilytica</name>
    <dbReference type="NCBI Taxonomy" id="2785025"/>
    <lineage>
        <taxon>Bacteria</taxon>
        <taxon>Bacillati</taxon>
        <taxon>Bacillota</taxon>
        <taxon>Clostridia</taxon>
        <taxon>Lachnospirales</taxon>
        <taxon>Lachnospiraceae</taxon>
        <taxon>Anaeromicropila</taxon>
    </lineage>
</organism>
<dbReference type="EMBL" id="AP024169">
    <property type="protein sequence ID" value="BCN31178.1"/>
    <property type="molecule type" value="Genomic_DNA"/>
</dbReference>